<name>A0A8T0Q0I3_PANVG</name>
<sequence length="246" mass="27494">MQRCRSPRHQVSDSSVYLDGKVYLLADQSRVLAFDVDDDTVATIDLPGERVEELMMGHAKSELMEMSGRLCVATASGEGSLALWLLTEDQKWERRCLLSRHGAGRLAGGWDCGGVLLLFFQGFATKEPDLILYDTRIDKAFQPRSILYGTKEPRHVFCWGYRPTLVTPRSVAGGEPPPHHGAGVVAALNPVIERDVNAGRKRTLETVCFMDTLLHIMRQLPDKANDIAREYSRDHCHSLCDDLITV</sequence>
<evidence type="ECO:0008006" key="3">
    <source>
        <dbReference type="Google" id="ProtNLM"/>
    </source>
</evidence>
<organism evidence="1 2">
    <name type="scientific">Panicum virgatum</name>
    <name type="common">Blackwell switchgrass</name>
    <dbReference type="NCBI Taxonomy" id="38727"/>
    <lineage>
        <taxon>Eukaryota</taxon>
        <taxon>Viridiplantae</taxon>
        <taxon>Streptophyta</taxon>
        <taxon>Embryophyta</taxon>
        <taxon>Tracheophyta</taxon>
        <taxon>Spermatophyta</taxon>
        <taxon>Magnoliopsida</taxon>
        <taxon>Liliopsida</taxon>
        <taxon>Poales</taxon>
        <taxon>Poaceae</taxon>
        <taxon>PACMAD clade</taxon>
        <taxon>Panicoideae</taxon>
        <taxon>Panicodae</taxon>
        <taxon>Paniceae</taxon>
        <taxon>Panicinae</taxon>
        <taxon>Panicum</taxon>
        <taxon>Panicum sect. Hiantes</taxon>
    </lineage>
</organism>
<dbReference type="AlphaFoldDB" id="A0A8T0Q0I3"/>
<dbReference type="Proteomes" id="UP000823388">
    <property type="component" value="Chromosome 7N"/>
</dbReference>
<evidence type="ECO:0000313" key="1">
    <source>
        <dbReference type="EMBL" id="KAG2568387.1"/>
    </source>
</evidence>
<keyword evidence="2" id="KW-1185">Reference proteome</keyword>
<evidence type="ECO:0000313" key="2">
    <source>
        <dbReference type="Proteomes" id="UP000823388"/>
    </source>
</evidence>
<protein>
    <recommendedName>
        <fullName evidence="3">F-box associated domain-containing protein</fullName>
    </recommendedName>
</protein>
<dbReference type="EMBL" id="CM029050">
    <property type="protein sequence ID" value="KAG2568387.1"/>
    <property type="molecule type" value="Genomic_DNA"/>
</dbReference>
<comment type="caution">
    <text evidence="1">The sequence shown here is derived from an EMBL/GenBank/DDBJ whole genome shotgun (WGS) entry which is preliminary data.</text>
</comment>
<reference evidence="1" key="1">
    <citation type="submission" date="2020-05" db="EMBL/GenBank/DDBJ databases">
        <title>WGS assembly of Panicum virgatum.</title>
        <authorList>
            <person name="Lovell J.T."/>
            <person name="Jenkins J."/>
            <person name="Shu S."/>
            <person name="Juenger T.E."/>
            <person name="Schmutz J."/>
        </authorList>
    </citation>
    <scope>NUCLEOTIDE SEQUENCE</scope>
    <source>
        <strain evidence="1">AP13</strain>
    </source>
</reference>
<proteinExistence type="predicted"/>
<gene>
    <name evidence="1" type="ORF">PVAP13_7NG023900</name>
</gene>
<accession>A0A8T0Q0I3</accession>